<feature type="binding site" evidence="7">
    <location>
        <begin position="189"/>
        <end position="193"/>
    </location>
    <ligand>
        <name>substrate</name>
    </ligand>
</feature>
<evidence type="ECO:0000256" key="4">
    <source>
        <dbReference type="ARBA" id="ARBA00022840"/>
    </source>
</evidence>
<feature type="domain" description="Aminoacyl-transfer RNA synthetases class-II family profile" evidence="8">
    <location>
        <begin position="2"/>
        <end position="326"/>
    </location>
</feature>
<keyword evidence="6 7" id="KW-0030">Aminoacyl-tRNA synthetase</keyword>
<dbReference type="GO" id="GO:0005737">
    <property type="term" value="C:cytoplasm"/>
    <property type="evidence" value="ECO:0007669"/>
    <property type="project" value="UniProtKB-SubCell"/>
</dbReference>
<dbReference type="GO" id="GO:0005524">
    <property type="term" value="F:ATP binding"/>
    <property type="evidence" value="ECO:0007669"/>
    <property type="project" value="UniProtKB-UniRule"/>
</dbReference>
<dbReference type="PATRIC" id="fig|1618665.3.peg.648"/>
<comment type="similarity">
    <text evidence="7">Belongs to the class-II aminoacyl-tRNA synthetase family.</text>
</comment>
<dbReference type="InterPro" id="IPR045864">
    <property type="entry name" value="aa-tRNA-synth_II/BPL/LPL"/>
</dbReference>
<comment type="subcellular location">
    <subcellularLocation>
        <location evidence="7">Cytoplasm</location>
    </subcellularLocation>
</comment>
<dbReference type="Gene3D" id="3.40.50.800">
    <property type="entry name" value="Anticodon-binding domain"/>
    <property type="match status" value="1"/>
</dbReference>
<sequence length="425" mass="48570">MDLLEKISSLAKRRGFIYPGSEIYGGLAGFYDYGPLGTELKFNIKQSWWRDVVQLRDDVVGVSSAIIMNPKVWEASGHVGGFSDLLVECKKCHERFKADDFEGVCSSCGGRELTEPRKFNTMFKTFVGPAEDSASTAYLRPETAGGIFVNFKNIIDTMRVKIPFGVAQIGKAFRNEINPKDFVFRTREFEQMEVEYFVKPGDDEKAFKDWVKNRLNWYEGIGLKNVKPREQSPEERAHYSKATVDIEYKFPFGMQEIEGVANRGDFDLKAHEKGSGKDLKYFDEEAKEKYLPYVIEPSAGVERIMLALLCEAYTEEKERVVLKLHPTLAPYKVAVFPLLANKPKLVGLARKICEDLKKDFVVAWDERGNIGKRYYSQDEIGTPFCVTVDFDSLEQGDVTVRDRDSTKQERIKIADLKTYFQEKIS</sequence>
<dbReference type="AlphaFoldDB" id="A0A0G1W7S9"/>
<feature type="binding site" evidence="7">
    <location>
        <begin position="300"/>
        <end position="303"/>
    </location>
    <ligand>
        <name>ATP</name>
        <dbReference type="ChEBI" id="CHEBI:30616"/>
    </ligand>
</feature>
<evidence type="ECO:0000313" key="10">
    <source>
        <dbReference type="Proteomes" id="UP000034224"/>
    </source>
</evidence>
<dbReference type="InterPro" id="IPR033731">
    <property type="entry name" value="GlyRS-like_core"/>
</dbReference>
<comment type="subunit">
    <text evidence="7">Homodimer.</text>
</comment>
<accession>A0A0G1W7S9</accession>
<dbReference type="GO" id="GO:0015966">
    <property type="term" value="P:diadenosine tetraphosphate biosynthetic process"/>
    <property type="evidence" value="ECO:0007669"/>
    <property type="project" value="UniProtKB-ARBA"/>
</dbReference>
<dbReference type="InterPro" id="IPR006195">
    <property type="entry name" value="aa-tRNA-synth_II"/>
</dbReference>
<dbReference type="GO" id="GO:0004820">
    <property type="term" value="F:glycine-tRNA ligase activity"/>
    <property type="evidence" value="ECO:0007669"/>
    <property type="project" value="UniProtKB-UniRule"/>
</dbReference>
<dbReference type="InterPro" id="IPR022961">
    <property type="entry name" value="Gly_tRNA_ligase_bac"/>
</dbReference>
<dbReference type="PROSITE" id="PS50862">
    <property type="entry name" value="AA_TRNA_LIGASE_II"/>
    <property type="match status" value="1"/>
</dbReference>
<dbReference type="InterPro" id="IPR002314">
    <property type="entry name" value="aa-tRNA-synt_IIb"/>
</dbReference>
<proteinExistence type="inferred from homology"/>
<feature type="binding site" evidence="7">
    <location>
        <position position="142"/>
    </location>
    <ligand>
        <name>substrate</name>
    </ligand>
</feature>
<organism evidence="9 10">
    <name type="scientific">Candidatus Jorgensenbacteria bacterium GW2011_GWB1_50_10</name>
    <dbReference type="NCBI Taxonomy" id="1618665"/>
    <lineage>
        <taxon>Bacteria</taxon>
        <taxon>Candidatus Joergenseniibacteriota</taxon>
    </lineage>
</organism>
<feature type="binding site" evidence="7">
    <location>
        <position position="97"/>
    </location>
    <ligand>
        <name>substrate</name>
    </ligand>
</feature>
<dbReference type="EMBL" id="LCQK01000004">
    <property type="protein sequence ID" value="KKW14758.1"/>
    <property type="molecule type" value="Genomic_DNA"/>
</dbReference>
<dbReference type="GO" id="GO:0006426">
    <property type="term" value="P:glycyl-tRNA aminoacylation"/>
    <property type="evidence" value="ECO:0007669"/>
    <property type="project" value="UniProtKB-UniRule"/>
</dbReference>
<dbReference type="Gene3D" id="3.30.930.10">
    <property type="entry name" value="Bira Bifunctional Protein, Domain 2"/>
    <property type="match status" value="1"/>
</dbReference>
<dbReference type="SUPFAM" id="SSF52954">
    <property type="entry name" value="Class II aaRS ABD-related"/>
    <property type="match status" value="1"/>
</dbReference>
<feature type="binding site" evidence="7">
    <location>
        <begin position="184"/>
        <end position="189"/>
    </location>
    <ligand>
        <name>ATP</name>
        <dbReference type="ChEBI" id="CHEBI:30616"/>
    </ligand>
</feature>
<feature type="binding site" evidence="7">
    <location>
        <begin position="296"/>
        <end position="300"/>
    </location>
    <ligand>
        <name>substrate</name>
    </ligand>
</feature>
<dbReference type="Pfam" id="PF03129">
    <property type="entry name" value="HGTP_anticodon"/>
    <property type="match status" value="1"/>
</dbReference>
<comment type="catalytic activity">
    <reaction evidence="7">
        <text>tRNA(Gly) + glycine + ATP = glycyl-tRNA(Gly) + AMP + diphosphate</text>
        <dbReference type="Rhea" id="RHEA:16013"/>
        <dbReference type="Rhea" id="RHEA-COMP:9664"/>
        <dbReference type="Rhea" id="RHEA-COMP:9683"/>
        <dbReference type="ChEBI" id="CHEBI:30616"/>
        <dbReference type="ChEBI" id="CHEBI:33019"/>
        <dbReference type="ChEBI" id="CHEBI:57305"/>
        <dbReference type="ChEBI" id="CHEBI:78442"/>
        <dbReference type="ChEBI" id="CHEBI:78522"/>
        <dbReference type="ChEBI" id="CHEBI:456215"/>
        <dbReference type="EC" id="6.1.1.14"/>
    </reaction>
</comment>
<feature type="binding site" evidence="7">
    <location>
        <begin position="174"/>
        <end position="176"/>
    </location>
    <ligand>
        <name>ATP</name>
        <dbReference type="ChEBI" id="CHEBI:30616"/>
    </ligand>
</feature>
<dbReference type="CDD" id="cd00858">
    <property type="entry name" value="GlyRS_anticodon"/>
    <property type="match status" value="1"/>
</dbReference>
<evidence type="ECO:0000256" key="2">
    <source>
        <dbReference type="ARBA" id="ARBA00022598"/>
    </source>
</evidence>
<evidence type="ECO:0000259" key="8">
    <source>
        <dbReference type="PROSITE" id="PS50862"/>
    </source>
</evidence>
<keyword evidence="1 7" id="KW-0963">Cytoplasm</keyword>
<reference evidence="9 10" key="1">
    <citation type="journal article" date="2015" name="Nature">
        <title>rRNA introns, odd ribosomes, and small enigmatic genomes across a large radiation of phyla.</title>
        <authorList>
            <person name="Brown C.T."/>
            <person name="Hug L.A."/>
            <person name="Thomas B.C."/>
            <person name="Sharon I."/>
            <person name="Castelle C.J."/>
            <person name="Singh A."/>
            <person name="Wilkins M.J."/>
            <person name="Williams K.H."/>
            <person name="Banfield J.F."/>
        </authorList>
    </citation>
    <scope>NUCLEOTIDE SEQUENCE [LARGE SCALE GENOMIC DNA]</scope>
</reference>
<gene>
    <name evidence="7" type="primary">glyQS</name>
    <name evidence="9" type="ORF">UY55_C0004G0011</name>
</gene>
<dbReference type="HAMAP" id="MF_00253_B">
    <property type="entry name" value="Gly_tRNA_synth_B"/>
    <property type="match status" value="1"/>
</dbReference>
<protein>
    <recommendedName>
        <fullName evidence="7">Glycine--tRNA ligase</fullName>
        <ecNumber evidence="7">6.1.1.14</ecNumber>
    </recommendedName>
    <alternativeName>
        <fullName evidence="7">Glycyl-tRNA synthetase</fullName>
        <shortName evidence="7">GlyRS</shortName>
    </alternativeName>
</protein>
<dbReference type="PANTHER" id="PTHR10745:SF8">
    <property type="entry name" value="DNA POLYMERASE SUBUNIT GAMMA-2, MITOCHONDRIAL"/>
    <property type="match status" value="1"/>
</dbReference>
<comment type="caution">
    <text evidence="9">The sequence shown here is derived from an EMBL/GenBank/DDBJ whole genome shotgun (WGS) entry which is preliminary data.</text>
</comment>
<dbReference type="CDD" id="cd00774">
    <property type="entry name" value="GlyRS-like_core"/>
    <property type="match status" value="1"/>
</dbReference>
<feature type="binding site" evidence="7">
    <location>
        <begin position="256"/>
        <end position="257"/>
    </location>
    <ligand>
        <name>ATP</name>
        <dbReference type="ChEBI" id="CHEBI:30616"/>
    </ligand>
</feature>
<dbReference type="FunFam" id="3.40.50.800:FF:000002">
    <property type="entry name" value="Glycine--tRNA ligase"/>
    <property type="match status" value="1"/>
</dbReference>
<evidence type="ECO:0000256" key="5">
    <source>
        <dbReference type="ARBA" id="ARBA00022917"/>
    </source>
</evidence>
<dbReference type="InterPro" id="IPR036621">
    <property type="entry name" value="Anticodon-bd_dom_sf"/>
</dbReference>
<dbReference type="GO" id="GO:1990742">
    <property type="term" value="C:microvesicle"/>
    <property type="evidence" value="ECO:0007669"/>
    <property type="project" value="UniProtKB-ARBA"/>
</dbReference>
<dbReference type="PANTHER" id="PTHR10745">
    <property type="entry name" value="GLYCYL-TRNA SYNTHETASE/DNA POLYMERASE SUBUNIT GAMMA-2"/>
    <property type="match status" value="1"/>
</dbReference>
<keyword evidence="5 7" id="KW-0648">Protein biosynthesis</keyword>
<evidence type="ECO:0000313" key="9">
    <source>
        <dbReference type="EMBL" id="KKW14758.1"/>
    </source>
</evidence>
<dbReference type="PRINTS" id="PR01043">
    <property type="entry name" value="TRNASYNTHGLY"/>
</dbReference>
<dbReference type="GO" id="GO:0070062">
    <property type="term" value="C:extracellular exosome"/>
    <property type="evidence" value="ECO:0007669"/>
    <property type="project" value="UniProtKB-ARBA"/>
</dbReference>
<comment type="function">
    <text evidence="7">Catalyzes the attachment of glycine to tRNA(Gly).</text>
</comment>
<evidence type="ECO:0000256" key="6">
    <source>
        <dbReference type="ARBA" id="ARBA00023146"/>
    </source>
</evidence>
<dbReference type="InterPro" id="IPR027031">
    <property type="entry name" value="Gly-tRNA_synthase/POLG2"/>
</dbReference>
<name>A0A0G1W7S9_9BACT</name>
<evidence type="ECO:0000256" key="1">
    <source>
        <dbReference type="ARBA" id="ARBA00022490"/>
    </source>
</evidence>
<dbReference type="GO" id="GO:0004081">
    <property type="term" value="F:bis(5'-nucleosyl)-tetraphosphatase (asymmetrical) activity"/>
    <property type="evidence" value="ECO:0007669"/>
    <property type="project" value="UniProtKB-ARBA"/>
</dbReference>
<dbReference type="Proteomes" id="UP000034224">
    <property type="component" value="Unassembled WGS sequence"/>
</dbReference>
<dbReference type="SUPFAM" id="SSF55681">
    <property type="entry name" value="Class II aaRS and biotin synthetases"/>
    <property type="match status" value="1"/>
</dbReference>
<dbReference type="EC" id="6.1.1.14" evidence="7"/>
<dbReference type="InterPro" id="IPR004154">
    <property type="entry name" value="Anticodon-bd"/>
</dbReference>
<keyword evidence="4 7" id="KW-0067">ATP-binding</keyword>
<dbReference type="NCBIfam" id="NF003211">
    <property type="entry name" value="PRK04173.1"/>
    <property type="match status" value="1"/>
</dbReference>
<keyword evidence="3 7" id="KW-0547">Nucleotide-binding</keyword>
<dbReference type="Pfam" id="PF00587">
    <property type="entry name" value="tRNA-synt_2b"/>
    <property type="match status" value="1"/>
</dbReference>
<evidence type="ECO:0000256" key="3">
    <source>
        <dbReference type="ARBA" id="ARBA00022741"/>
    </source>
</evidence>
<dbReference type="STRING" id="1618665.UY55_C0004G0011"/>
<evidence type="ECO:0000256" key="7">
    <source>
        <dbReference type="HAMAP-Rule" id="MF_00253"/>
    </source>
</evidence>
<keyword evidence="2 7" id="KW-0436">Ligase</keyword>